<comment type="caution">
    <text evidence="5">The sequence shown here is derived from an EMBL/GenBank/DDBJ whole genome shotgun (WGS) entry which is preliminary data.</text>
</comment>
<dbReference type="EMBL" id="MLJW01000110">
    <property type="protein sequence ID" value="OIQ99129.1"/>
    <property type="molecule type" value="Genomic_DNA"/>
</dbReference>
<keyword evidence="3" id="KW-0804">Transcription</keyword>
<sequence length="178" mass="20532">MREIAKKINYSATTLYHHFADKDALLQAVCDEDFLKLASGMRELMQLPNLIERIQALSKGYAMFALQYPNHYRLMFMTPRAPCNLDITEIEQGNTEQDAYAQLKLVVKEAFDAGLFRPEITHFELIAQTLWASTHGVCSLEIALGNEPWIQWVEIDRRFNLMQRAVLRGLLRDPDSVE</sequence>
<dbReference type="SUPFAM" id="SSF46689">
    <property type="entry name" value="Homeodomain-like"/>
    <property type="match status" value="1"/>
</dbReference>
<dbReference type="Gene3D" id="1.10.357.10">
    <property type="entry name" value="Tetracycline Repressor, domain 2"/>
    <property type="match status" value="1"/>
</dbReference>
<evidence type="ECO:0000256" key="1">
    <source>
        <dbReference type="ARBA" id="ARBA00023015"/>
    </source>
</evidence>
<evidence type="ECO:0000256" key="3">
    <source>
        <dbReference type="ARBA" id="ARBA00023163"/>
    </source>
</evidence>
<accession>A0A1J5RTU7</accession>
<dbReference type="Pfam" id="PF00440">
    <property type="entry name" value="TetR_N"/>
    <property type="match status" value="1"/>
</dbReference>
<protein>
    <submittedName>
        <fullName evidence="5">Bacterial regulatory protein, tetR family</fullName>
    </submittedName>
</protein>
<dbReference type="InterPro" id="IPR009057">
    <property type="entry name" value="Homeodomain-like_sf"/>
</dbReference>
<name>A0A1J5RTU7_9ZZZZ</name>
<organism evidence="5">
    <name type="scientific">mine drainage metagenome</name>
    <dbReference type="NCBI Taxonomy" id="410659"/>
    <lineage>
        <taxon>unclassified sequences</taxon>
        <taxon>metagenomes</taxon>
        <taxon>ecological metagenomes</taxon>
    </lineage>
</organism>
<evidence type="ECO:0000313" key="5">
    <source>
        <dbReference type="EMBL" id="OIQ99129.1"/>
    </source>
</evidence>
<evidence type="ECO:0000256" key="2">
    <source>
        <dbReference type="ARBA" id="ARBA00023125"/>
    </source>
</evidence>
<keyword evidence="1" id="KW-0805">Transcription regulation</keyword>
<dbReference type="AlphaFoldDB" id="A0A1J5RTU7"/>
<dbReference type="PROSITE" id="PS50977">
    <property type="entry name" value="HTH_TETR_2"/>
    <property type="match status" value="1"/>
</dbReference>
<dbReference type="Pfam" id="PF13305">
    <property type="entry name" value="TetR_C_33"/>
    <property type="match status" value="1"/>
</dbReference>
<dbReference type="SUPFAM" id="SSF48498">
    <property type="entry name" value="Tetracyclin repressor-like, C-terminal domain"/>
    <property type="match status" value="1"/>
</dbReference>
<feature type="domain" description="HTH tetR-type" evidence="4">
    <location>
        <begin position="1"/>
        <end position="37"/>
    </location>
</feature>
<dbReference type="InterPro" id="IPR025996">
    <property type="entry name" value="MT1864/Rv1816-like_C"/>
</dbReference>
<dbReference type="GO" id="GO:0003677">
    <property type="term" value="F:DNA binding"/>
    <property type="evidence" value="ECO:0007669"/>
    <property type="project" value="UniProtKB-KW"/>
</dbReference>
<dbReference type="InterPro" id="IPR001647">
    <property type="entry name" value="HTH_TetR"/>
</dbReference>
<keyword evidence="2" id="KW-0238">DNA-binding</keyword>
<evidence type="ECO:0000259" key="4">
    <source>
        <dbReference type="PROSITE" id="PS50977"/>
    </source>
</evidence>
<reference evidence="5" key="1">
    <citation type="submission" date="2016-10" db="EMBL/GenBank/DDBJ databases">
        <title>Sequence of Gallionella enrichment culture.</title>
        <authorList>
            <person name="Poehlein A."/>
            <person name="Muehling M."/>
            <person name="Daniel R."/>
        </authorList>
    </citation>
    <scope>NUCLEOTIDE SEQUENCE</scope>
</reference>
<proteinExistence type="predicted"/>
<dbReference type="InterPro" id="IPR036271">
    <property type="entry name" value="Tet_transcr_reg_TetR-rel_C_sf"/>
</dbReference>
<gene>
    <name evidence="5" type="ORF">GALL_188660</name>
</gene>